<feature type="transmembrane region" description="Helical" evidence="2">
    <location>
        <begin position="96"/>
        <end position="123"/>
    </location>
</feature>
<dbReference type="PROSITE" id="PS50892">
    <property type="entry name" value="V_SNARE"/>
    <property type="match status" value="1"/>
</dbReference>
<dbReference type="Proteomes" id="UP000694867">
    <property type="component" value="Unplaced"/>
</dbReference>
<dbReference type="InterPro" id="IPR001388">
    <property type="entry name" value="Synaptobrevin-like"/>
</dbReference>
<dbReference type="GO" id="GO:0016192">
    <property type="term" value="P:vesicle-mediated transport"/>
    <property type="evidence" value="ECO:0007669"/>
    <property type="project" value="InterPro"/>
</dbReference>
<dbReference type="RefSeq" id="XP_003743532.1">
    <property type="nucleotide sequence ID" value="XM_003743484.1"/>
</dbReference>
<dbReference type="GO" id="GO:0016020">
    <property type="term" value="C:membrane"/>
    <property type="evidence" value="ECO:0007669"/>
    <property type="project" value="InterPro"/>
</dbReference>
<gene>
    <name evidence="5" type="primary">LOC100897744</name>
</gene>
<dbReference type="Pfam" id="PF00957">
    <property type="entry name" value="Synaptobrevin"/>
    <property type="match status" value="1"/>
</dbReference>
<evidence type="ECO:0000256" key="2">
    <source>
        <dbReference type="SAM" id="Phobius"/>
    </source>
</evidence>
<dbReference type="Gene3D" id="1.20.5.110">
    <property type="match status" value="1"/>
</dbReference>
<protein>
    <submittedName>
        <fullName evidence="5">Vesicle-associated membrane protein 2</fullName>
    </submittedName>
</protein>
<dbReference type="PRINTS" id="PR00219">
    <property type="entry name" value="SYNAPTOBREVN"/>
</dbReference>
<dbReference type="PANTHER" id="PTHR45701">
    <property type="entry name" value="SYNAPTOBREVIN FAMILY MEMBER"/>
    <property type="match status" value="1"/>
</dbReference>
<dbReference type="GeneID" id="100897744"/>
<evidence type="ECO:0000256" key="1">
    <source>
        <dbReference type="PROSITE-ProRule" id="PRU00290"/>
    </source>
</evidence>
<keyword evidence="2" id="KW-1133">Transmembrane helix</keyword>
<reference evidence="5" key="1">
    <citation type="submission" date="2025-08" db="UniProtKB">
        <authorList>
            <consortium name="RefSeq"/>
        </authorList>
    </citation>
    <scope>IDENTIFICATION</scope>
</reference>
<keyword evidence="4" id="KW-1185">Reference proteome</keyword>
<sequence length="133" mass="15700">MERREGPETEKLLNGRFSDEDEDILDVAHEKKLKKVQFEVDQVQEIMRDNVEKITERSERIIELQSKSDALNESADSFLQASKRMKQRLWWREHRLFLAAGLLVIGVLVFLVLTIKVSLYYSYNYGGKEIYFV</sequence>
<keyword evidence="1" id="KW-0175">Coiled coil</keyword>
<keyword evidence="2" id="KW-0472">Membrane</keyword>
<feature type="domain" description="V-SNARE coiled-coil homology" evidence="3">
    <location>
        <begin position="32"/>
        <end position="92"/>
    </location>
</feature>
<dbReference type="InterPro" id="IPR042855">
    <property type="entry name" value="V_SNARE_CC"/>
</dbReference>
<dbReference type="AlphaFoldDB" id="A0AAJ6QTP5"/>
<dbReference type="InterPro" id="IPR016444">
    <property type="entry name" value="Synaptobrevin/VAMP"/>
</dbReference>
<proteinExistence type="predicted"/>
<dbReference type="SUPFAM" id="SSF58038">
    <property type="entry name" value="SNARE fusion complex"/>
    <property type="match status" value="1"/>
</dbReference>
<evidence type="ECO:0000313" key="5">
    <source>
        <dbReference type="RefSeq" id="XP_003743532.1"/>
    </source>
</evidence>
<organism evidence="4 5">
    <name type="scientific">Galendromus occidentalis</name>
    <name type="common">western predatory mite</name>
    <dbReference type="NCBI Taxonomy" id="34638"/>
    <lineage>
        <taxon>Eukaryota</taxon>
        <taxon>Metazoa</taxon>
        <taxon>Ecdysozoa</taxon>
        <taxon>Arthropoda</taxon>
        <taxon>Chelicerata</taxon>
        <taxon>Arachnida</taxon>
        <taxon>Acari</taxon>
        <taxon>Parasitiformes</taxon>
        <taxon>Mesostigmata</taxon>
        <taxon>Gamasina</taxon>
        <taxon>Phytoseioidea</taxon>
        <taxon>Phytoseiidae</taxon>
        <taxon>Typhlodrominae</taxon>
        <taxon>Galendromus</taxon>
    </lineage>
</organism>
<keyword evidence="2" id="KW-0812">Transmembrane</keyword>
<accession>A0AAJ6QTP5</accession>
<dbReference type="KEGG" id="goe:100897744"/>
<evidence type="ECO:0000313" key="4">
    <source>
        <dbReference type="Proteomes" id="UP000694867"/>
    </source>
</evidence>
<name>A0AAJ6QTP5_9ACAR</name>
<evidence type="ECO:0000259" key="3">
    <source>
        <dbReference type="PROSITE" id="PS50892"/>
    </source>
</evidence>